<evidence type="ECO:0000313" key="4">
    <source>
        <dbReference type="Proteomes" id="UP000319213"/>
    </source>
</evidence>
<evidence type="ECO:0000259" key="1">
    <source>
        <dbReference type="Pfam" id="PF13401"/>
    </source>
</evidence>
<dbReference type="InterPro" id="IPR049945">
    <property type="entry name" value="AAA_22"/>
</dbReference>
<dbReference type="GO" id="GO:0016887">
    <property type="term" value="F:ATP hydrolysis activity"/>
    <property type="evidence" value="ECO:0007669"/>
    <property type="project" value="InterPro"/>
</dbReference>
<accession>A0A543J2R9</accession>
<comment type="caution">
    <text evidence="3">The sequence shown here is derived from an EMBL/GenBank/DDBJ whole genome shotgun (WGS) entry which is preliminary data.</text>
</comment>
<protein>
    <submittedName>
        <fullName evidence="3">Putative ATPase</fullName>
    </submittedName>
</protein>
<dbReference type="OrthoDB" id="3194665at2"/>
<gene>
    <name evidence="3" type="ORF">FHX40_3855</name>
</gene>
<dbReference type="PANTHER" id="PTHR47691:SF3">
    <property type="entry name" value="HTH-TYPE TRANSCRIPTIONAL REGULATOR RV0890C-RELATED"/>
    <property type="match status" value="1"/>
</dbReference>
<dbReference type="Pfam" id="PF13401">
    <property type="entry name" value="AAA_22"/>
    <property type="match status" value="1"/>
</dbReference>
<sequence length="338" mass="36294">MATTFVGRRAEPAQVIRLLGRARLVTLCGVAGVGKTRLARRVLEDAGRIPVDLTVMVDLEPLDDPAALPGAVARCLGIAPDPDRTAAEWTAAIAEWFGHRRVLLVLDTCDRLVDAVARLATALLRAVPGLRVLATGRRSLGVPGEHVHLVRPLPACDAVALLRDRLGDPPGFEAEAARELCGLLDGVPLAIELAARSLSGRPIREYIAALGDGWEPAGAAPVAAADLPERHRSVRAALGWSHALCTPRERLLWARLSVFPGEFDLPAAEHVCAGGPLPASAVLDTIGGLVDKSVVLRADRPGAARYRLLRGVRAFGAEWLDRLGEREAVRRRHDDYRR</sequence>
<dbReference type="PANTHER" id="PTHR47691">
    <property type="entry name" value="REGULATOR-RELATED"/>
    <property type="match status" value="1"/>
</dbReference>
<organism evidence="3 4">
    <name type="scientific">Thermopolyspora flexuosa</name>
    <dbReference type="NCBI Taxonomy" id="103836"/>
    <lineage>
        <taxon>Bacteria</taxon>
        <taxon>Bacillati</taxon>
        <taxon>Actinomycetota</taxon>
        <taxon>Actinomycetes</taxon>
        <taxon>Streptosporangiales</taxon>
        <taxon>Streptosporangiaceae</taxon>
        <taxon>Thermopolyspora</taxon>
    </lineage>
</organism>
<dbReference type="InterPro" id="IPR027417">
    <property type="entry name" value="P-loop_NTPase"/>
</dbReference>
<dbReference type="SUPFAM" id="SSF52540">
    <property type="entry name" value="P-loop containing nucleoside triphosphate hydrolases"/>
    <property type="match status" value="1"/>
</dbReference>
<dbReference type="Pfam" id="PF25872">
    <property type="entry name" value="HTH_77"/>
    <property type="match status" value="1"/>
</dbReference>
<dbReference type="Proteomes" id="UP000319213">
    <property type="component" value="Unassembled WGS sequence"/>
</dbReference>
<keyword evidence="4" id="KW-1185">Reference proteome</keyword>
<dbReference type="PRINTS" id="PR00364">
    <property type="entry name" value="DISEASERSIST"/>
</dbReference>
<dbReference type="AlphaFoldDB" id="A0A543J2R9"/>
<feature type="domain" description="Winged helix-turn-helix" evidence="2">
    <location>
        <begin position="249"/>
        <end position="320"/>
    </location>
</feature>
<dbReference type="InterPro" id="IPR058852">
    <property type="entry name" value="HTH_77"/>
</dbReference>
<dbReference type="Gene3D" id="3.40.50.300">
    <property type="entry name" value="P-loop containing nucleotide triphosphate hydrolases"/>
    <property type="match status" value="1"/>
</dbReference>
<name>A0A543J2R9_9ACTN</name>
<evidence type="ECO:0000259" key="2">
    <source>
        <dbReference type="Pfam" id="PF25872"/>
    </source>
</evidence>
<evidence type="ECO:0000313" key="3">
    <source>
        <dbReference type="EMBL" id="TQM77102.1"/>
    </source>
</evidence>
<feature type="domain" description="ORC1/DEAH AAA+ ATPase" evidence="1">
    <location>
        <begin position="21"/>
        <end position="124"/>
    </location>
</feature>
<dbReference type="EMBL" id="VFPQ01000001">
    <property type="protein sequence ID" value="TQM77102.1"/>
    <property type="molecule type" value="Genomic_DNA"/>
</dbReference>
<proteinExistence type="predicted"/>
<reference evidence="3 4" key="1">
    <citation type="submission" date="2019-06" db="EMBL/GenBank/DDBJ databases">
        <title>Sequencing the genomes of 1000 actinobacteria strains.</title>
        <authorList>
            <person name="Klenk H.-P."/>
        </authorList>
    </citation>
    <scope>NUCLEOTIDE SEQUENCE [LARGE SCALE GENOMIC DNA]</scope>
    <source>
        <strain evidence="3 4">DSM 43186</strain>
    </source>
</reference>
<dbReference type="RefSeq" id="WP_142260884.1">
    <property type="nucleotide sequence ID" value="NZ_BMPV01000002.1"/>
</dbReference>